<dbReference type="PANTHER" id="PTHR42718">
    <property type="entry name" value="MAJOR FACILITATOR SUPERFAMILY MULTIDRUG TRANSPORTER MFSC"/>
    <property type="match status" value="1"/>
</dbReference>
<feature type="transmembrane region" description="Helical" evidence="5">
    <location>
        <begin position="145"/>
        <end position="165"/>
    </location>
</feature>
<feature type="transmembrane region" description="Helical" evidence="5">
    <location>
        <begin position="234"/>
        <end position="253"/>
    </location>
</feature>
<protein>
    <submittedName>
        <fullName evidence="7">Drug resistance transporter, EmrB/QacA subfamily</fullName>
    </submittedName>
</protein>
<dbReference type="PROSITE" id="PS50850">
    <property type="entry name" value="MFS"/>
    <property type="match status" value="1"/>
</dbReference>
<feature type="transmembrane region" description="Helical" evidence="5">
    <location>
        <begin position="301"/>
        <end position="323"/>
    </location>
</feature>
<feature type="transmembrane region" description="Helical" evidence="5">
    <location>
        <begin position="109"/>
        <end position="133"/>
    </location>
</feature>
<dbReference type="GO" id="GO:0005886">
    <property type="term" value="C:plasma membrane"/>
    <property type="evidence" value="ECO:0007669"/>
    <property type="project" value="UniProtKB-SubCell"/>
</dbReference>
<dbReference type="Proteomes" id="UP000191040">
    <property type="component" value="Chromosome I"/>
</dbReference>
<dbReference type="InterPro" id="IPR011701">
    <property type="entry name" value="MFS"/>
</dbReference>
<proteinExistence type="predicted"/>
<reference evidence="8" key="1">
    <citation type="submission" date="2017-02" db="EMBL/GenBank/DDBJ databases">
        <authorList>
            <person name="Varghese N."/>
            <person name="Submissions S."/>
        </authorList>
    </citation>
    <scope>NUCLEOTIDE SEQUENCE [LARGE SCALE GENOMIC DNA]</scope>
    <source>
        <strain evidence="8">9H-4</strain>
    </source>
</reference>
<dbReference type="PRINTS" id="PR01036">
    <property type="entry name" value="TCRTETB"/>
</dbReference>
<feature type="transmembrane region" description="Helical" evidence="5">
    <location>
        <begin position="12"/>
        <end position="34"/>
    </location>
</feature>
<dbReference type="SUPFAM" id="SSF103473">
    <property type="entry name" value="MFS general substrate transporter"/>
    <property type="match status" value="1"/>
</dbReference>
<organism evidence="7 8">
    <name type="scientific">Aeromicrobium choanae</name>
    <dbReference type="NCBI Taxonomy" id="1736691"/>
    <lineage>
        <taxon>Bacteria</taxon>
        <taxon>Bacillati</taxon>
        <taxon>Actinomycetota</taxon>
        <taxon>Actinomycetes</taxon>
        <taxon>Propionibacteriales</taxon>
        <taxon>Nocardioidaceae</taxon>
        <taxon>Aeromicrobium</taxon>
    </lineage>
</organism>
<feature type="transmembrane region" description="Helical" evidence="5">
    <location>
        <begin position="84"/>
        <end position="103"/>
    </location>
</feature>
<dbReference type="STRING" id="1736691.SAMN06295964_0462"/>
<comment type="subcellular location">
    <subcellularLocation>
        <location evidence="1">Cell membrane</location>
        <topology evidence="1">Multi-pass membrane protein</topology>
    </subcellularLocation>
</comment>
<dbReference type="GO" id="GO:0022857">
    <property type="term" value="F:transmembrane transporter activity"/>
    <property type="evidence" value="ECO:0007669"/>
    <property type="project" value="InterPro"/>
</dbReference>
<dbReference type="InterPro" id="IPR036259">
    <property type="entry name" value="MFS_trans_sf"/>
</dbReference>
<dbReference type="CDD" id="cd17321">
    <property type="entry name" value="MFS_MMR_MDR_like"/>
    <property type="match status" value="1"/>
</dbReference>
<feature type="transmembrane region" description="Helical" evidence="5">
    <location>
        <begin position="434"/>
        <end position="452"/>
    </location>
</feature>
<feature type="transmembrane region" description="Helical" evidence="5">
    <location>
        <begin position="203"/>
        <end position="222"/>
    </location>
</feature>
<evidence type="ECO:0000256" key="2">
    <source>
        <dbReference type="ARBA" id="ARBA00022692"/>
    </source>
</evidence>
<dbReference type="Gene3D" id="1.20.1250.20">
    <property type="entry name" value="MFS general substrate transporter like domains"/>
    <property type="match status" value="1"/>
</dbReference>
<dbReference type="PANTHER" id="PTHR42718:SF48">
    <property type="entry name" value="CONSERVED TWO-DOMAIN MEMBRANE PROTEIN-RELATED"/>
    <property type="match status" value="1"/>
</dbReference>
<feature type="domain" description="Major facilitator superfamily (MFS) profile" evidence="6">
    <location>
        <begin position="17"/>
        <end position="456"/>
    </location>
</feature>
<keyword evidence="3 5" id="KW-1133">Transmembrane helix</keyword>
<evidence type="ECO:0000256" key="4">
    <source>
        <dbReference type="ARBA" id="ARBA00023136"/>
    </source>
</evidence>
<evidence type="ECO:0000313" key="7">
    <source>
        <dbReference type="EMBL" id="SKB04109.1"/>
    </source>
</evidence>
<evidence type="ECO:0000256" key="5">
    <source>
        <dbReference type="SAM" id="Phobius"/>
    </source>
</evidence>
<gene>
    <name evidence="7" type="ORF">SAMN06295964_0462</name>
</gene>
<accession>A0A1T4YQS4</accession>
<evidence type="ECO:0000256" key="1">
    <source>
        <dbReference type="ARBA" id="ARBA00004651"/>
    </source>
</evidence>
<feature type="transmembrane region" description="Helical" evidence="5">
    <location>
        <begin position="335"/>
        <end position="354"/>
    </location>
</feature>
<dbReference type="Pfam" id="PF07690">
    <property type="entry name" value="MFS_1"/>
    <property type="match status" value="1"/>
</dbReference>
<dbReference type="InterPro" id="IPR020846">
    <property type="entry name" value="MFS_dom"/>
</dbReference>
<feature type="transmembrane region" description="Helical" evidence="5">
    <location>
        <begin position="171"/>
        <end position="191"/>
    </location>
</feature>
<feature type="transmembrane region" description="Helical" evidence="5">
    <location>
        <begin position="360"/>
        <end position="380"/>
    </location>
</feature>
<keyword evidence="4 5" id="KW-0472">Membrane</keyword>
<sequence length="456" mass="46254">MRCVTQLTTRTAPPRAVMAVVAVGVLLSGFDLFIVNVALGDIAASLGEGDLADLSWILNAYAITFAALLVPAGRISDLIGSKNGFLAGLLVFTLASAACAFSPGLGTLVAFRIVQAAGAALMIPSSLGLVLTAFPAESRAGAVRLWAGLGGVGAALGPVVGGVLVQADWRWIFLVNVPLGIAAAVVGWRVLPETVGHPGRRPGFVGALLLVVTVATLVLLLVEGSEWGWTSTRTLTVAAIVVLGLALNAWAVARSADPIVSLDLLRTPHFASMSLTLLAFHVSFGAMLLSVVLWLQDVWGLSALQTGLGVAPGPLLVPFVAVYGGRLVSAIGPRAVIALGTSVFAIGVASWALLAGPSTSYAATILPGMLLTGIGVGLVVPPSMALGCSELPPEHHGTGSAVLQTARQVGIAVGVAALVAVLTAQPVGADAFQVAWWMTAAFALAASLTAIGRSTR</sequence>
<evidence type="ECO:0000256" key="3">
    <source>
        <dbReference type="ARBA" id="ARBA00022989"/>
    </source>
</evidence>
<name>A0A1T4YQS4_9ACTN</name>
<keyword evidence="8" id="KW-1185">Reference proteome</keyword>
<feature type="transmembrane region" description="Helical" evidence="5">
    <location>
        <begin position="54"/>
        <end position="72"/>
    </location>
</feature>
<keyword evidence="2 5" id="KW-0812">Transmembrane</keyword>
<dbReference type="AlphaFoldDB" id="A0A1T4YQS4"/>
<dbReference type="EMBL" id="LT796768">
    <property type="protein sequence ID" value="SKB04109.1"/>
    <property type="molecule type" value="Genomic_DNA"/>
</dbReference>
<evidence type="ECO:0000313" key="8">
    <source>
        <dbReference type="Proteomes" id="UP000191040"/>
    </source>
</evidence>
<feature type="transmembrane region" description="Helical" evidence="5">
    <location>
        <begin position="274"/>
        <end position="295"/>
    </location>
</feature>
<dbReference type="Gene3D" id="1.20.1720.10">
    <property type="entry name" value="Multidrug resistance protein D"/>
    <property type="match status" value="1"/>
</dbReference>
<feature type="transmembrane region" description="Helical" evidence="5">
    <location>
        <begin position="409"/>
        <end position="428"/>
    </location>
</feature>
<evidence type="ECO:0000259" key="6">
    <source>
        <dbReference type="PROSITE" id="PS50850"/>
    </source>
</evidence>